<keyword evidence="5" id="KW-0677">Repeat</keyword>
<sequence>MAAIVGLGDTCWCPASFTGKFCNVPVQNNPRENLNVKDSSKSSNFLMPISSASNSAQGGEQSQPDLVNVQVQHPVNTVLQFHRVSRIPENMTLKDYLSQYTVRAREEAHLRTDIPPWRRKHNVSRLRQTQQGPDLGGSLLGHCFLNFSEGMCLVPTRGQASQEACCNSLGAAWGVLTCIQCLSPLDHPLSLGGYLLRCQKGYVRKNRTHCTDIDECSFVDACPGKICTNLPGSYRCSCTLGHVWDSLNKRCIHDGVLPKVAAPCFLSVESERCTMALPVNVTRQMCCCGVGKAWGAPCIRCPTPGDDHFFKICPGGMGYRFLPEDTDMKVQSVVPELENHKYEAQPSPMVLQNGQTSLPQRERQSLVQGLTLLKEEPDLPQTSHKDKSGQHRVTLITERPDQLQMYSLQRERPSEPQILPPWRERPSPSQSSLLQDKLEQARTPSTQWMETSRAHYSASEKDTPDPPQTDPPRREDDMLGLSLDAIPPPREHSGSIERWWDRINTTFTHRRQANVGECTNSSLCGVHAYCFNTNDSFECICDQGYSVDIGGDCVDLDECEVLEDACGSALCENVDGSFVCVCPSDDELFDLSSKGCKLVDQATLQMSLSELKVAFVKEPIHLQGWWDINGGVCYYNLEEPSICSNILAPNVSLEKCCCTVGGGWGLDCKIYPCPEEGTEIFSNLCPMGRGKTLSRSGEEQGKDYILRMWQQIKM</sequence>
<dbReference type="Pfam" id="PF07645">
    <property type="entry name" value="EGF_CA"/>
    <property type="match status" value="3"/>
</dbReference>
<dbReference type="InterPro" id="IPR001881">
    <property type="entry name" value="EGF-like_Ca-bd_dom"/>
</dbReference>
<dbReference type="Pfam" id="PF00683">
    <property type="entry name" value="TB"/>
    <property type="match status" value="2"/>
</dbReference>
<evidence type="ECO:0000256" key="9">
    <source>
        <dbReference type="ARBA" id="ARBA00038081"/>
    </source>
</evidence>
<keyword evidence="3 10" id="KW-0245">EGF-like domain</keyword>
<dbReference type="PROSITE" id="PS01187">
    <property type="entry name" value="EGF_CA"/>
    <property type="match status" value="2"/>
</dbReference>
<keyword evidence="15" id="KW-1185">Reference proteome</keyword>
<accession>A0A8C4QGT8</accession>
<comment type="caution">
    <text evidence="10">Lacks conserved residue(s) required for the propagation of feature annotation.</text>
</comment>
<keyword evidence="6" id="KW-1015">Disulfide bond</keyword>
<dbReference type="GO" id="GO:0005576">
    <property type="term" value="C:extracellular region"/>
    <property type="evidence" value="ECO:0007669"/>
    <property type="project" value="UniProtKB-SubCell"/>
</dbReference>
<dbReference type="GeneTree" id="ENSGT00940000155823"/>
<dbReference type="InterPro" id="IPR050751">
    <property type="entry name" value="ECM_structural_protein"/>
</dbReference>
<evidence type="ECO:0000256" key="7">
    <source>
        <dbReference type="ARBA" id="ARBA00023180"/>
    </source>
</evidence>
<keyword evidence="2" id="KW-0964">Secreted</keyword>
<protein>
    <submittedName>
        <fullName evidence="14">Uncharacterized protein</fullName>
    </submittedName>
</protein>
<dbReference type="CDD" id="cd00054">
    <property type="entry name" value="EGF_CA"/>
    <property type="match status" value="2"/>
</dbReference>
<dbReference type="PANTHER" id="PTHR24034:SF209">
    <property type="entry name" value="EGF-LIKE DOMAIN-CONTAINING PROTEIN"/>
    <property type="match status" value="1"/>
</dbReference>
<dbReference type="PROSITE" id="PS00022">
    <property type="entry name" value="EGF_1"/>
    <property type="match status" value="1"/>
</dbReference>
<comment type="similarity">
    <text evidence="9">Belongs to the LTBP family.</text>
</comment>
<organism evidence="14 15">
    <name type="scientific">Eptatretus burgeri</name>
    <name type="common">Inshore hagfish</name>
    <dbReference type="NCBI Taxonomy" id="7764"/>
    <lineage>
        <taxon>Eukaryota</taxon>
        <taxon>Metazoa</taxon>
        <taxon>Chordata</taxon>
        <taxon>Craniata</taxon>
        <taxon>Vertebrata</taxon>
        <taxon>Cyclostomata</taxon>
        <taxon>Myxini</taxon>
        <taxon>Myxiniformes</taxon>
        <taxon>Myxinidae</taxon>
        <taxon>Eptatretinae</taxon>
        <taxon>Eptatretus</taxon>
    </lineage>
</organism>
<evidence type="ECO:0000259" key="12">
    <source>
        <dbReference type="PROSITE" id="PS50026"/>
    </source>
</evidence>
<dbReference type="AlphaFoldDB" id="A0A8C4QGT8"/>
<evidence type="ECO:0000313" key="15">
    <source>
        <dbReference type="Proteomes" id="UP000694388"/>
    </source>
</evidence>
<evidence type="ECO:0000256" key="4">
    <source>
        <dbReference type="ARBA" id="ARBA00022729"/>
    </source>
</evidence>
<evidence type="ECO:0000256" key="2">
    <source>
        <dbReference type="ARBA" id="ARBA00022525"/>
    </source>
</evidence>
<evidence type="ECO:0000256" key="8">
    <source>
        <dbReference type="ARBA" id="ARBA00023183"/>
    </source>
</evidence>
<evidence type="ECO:0000259" key="13">
    <source>
        <dbReference type="PROSITE" id="PS51364"/>
    </source>
</evidence>
<dbReference type="InterPro" id="IPR000152">
    <property type="entry name" value="EGF-type_Asp/Asn_hydroxyl_site"/>
</dbReference>
<reference evidence="14" key="2">
    <citation type="submission" date="2025-09" db="UniProtKB">
        <authorList>
            <consortium name="Ensembl"/>
        </authorList>
    </citation>
    <scope>IDENTIFICATION</scope>
</reference>
<evidence type="ECO:0000256" key="3">
    <source>
        <dbReference type="ARBA" id="ARBA00022536"/>
    </source>
</evidence>
<feature type="domain" description="TB" evidence="13">
    <location>
        <begin position="141"/>
        <end position="181"/>
    </location>
</feature>
<dbReference type="InterPro" id="IPR036773">
    <property type="entry name" value="TB_dom_sf"/>
</dbReference>
<keyword evidence="8" id="KW-0340">Growth factor binding</keyword>
<evidence type="ECO:0000313" key="14">
    <source>
        <dbReference type="Ensembl" id="ENSEBUP00000014565.1"/>
    </source>
</evidence>
<dbReference type="PROSITE" id="PS50026">
    <property type="entry name" value="EGF_3"/>
    <property type="match status" value="1"/>
</dbReference>
<dbReference type="FunFam" id="2.10.25.10:FF:000014">
    <property type="entry name" value="Latent-transforming growth factor beta-binding protein 3"/>
    <property type="match status" value="1"/>
</dbReference>
<reference evidence="14" key="1">
    <citation type="submission" date="2025-08" db="UniProtKB">
        <authorList>
            <consortium name="Ensembl"/>
        </authorList>
    </citation>
    <scope>IDENTIFICATION</scope>
</reference>
<dbReference type="InterPro" id="IPR017878">
    <property type="entry name" value="TB_dom"/>
</dbReference>
<feature type="domain" description="TB" evidence="13">
    <location>
        <begin position="631"/>
        <end position="685"/>
    </location>
</feature>
<evidence type="ECO:0000256" key="11">
    <source>
        <dbReference type="SAM" id="MobiDB-lite"/>
    </source>
</evidence>
<dbReference type="PROSITE" id="PS51364">
    <property type="entry name" value="TB"/>
    <property type="match status" value="3"/>
</dbReference>
<dbReference type="Ensembl" id="ENSEBUT00000015142.1">
    <property type="protein sequence ID" value="ENSEBUP00000014565.1"/>
    <property type="gene ID" value="ENSEBUG00000009186.1"/>
</dbReference>
<dbReference type="SUPFAM" id="SSF57581">
    <property type="entry name" value="TB module/8-cys domain"/>
    <property type="match status" value="3"/>
</dbReference>
<keyword evidence="4" id="KW-0732">Signal</keyword>
<evidence type="ECO:0000256" key="5">
    <source>
        <dbReference type="ARBA" id="ARBA00022737"/>
    </source>
</evidence>
<dbReference type="InterPro" id="IPR049883">
    <property type="entry name" value="NOTCH1_EGF-like"/>
</dbReference>
<dbReference type="PANTHER" id="PTHR24034">
    <property type="entry name" value="EGF-LIKE DOMAIN-CONTAINING PROTEIN"/>
    <property type="match status" value="1"/>
</dbReference>
<comment type="subcellular location">
    <subcellularLocation>
        <location evidence="1">Secreted</location>
    </subcellularLocation>
</comment>
<dbReference type="PROSITE" id="PS00010">
    <property type="entry name" value="ASX_HYDROXYL"/>
    <property type="match status" value="1"/>
</dbReference>
<feature type="compositionally biased region" description="Basic and acidic residues" evidence="11">
    <location>
        <begin position="374"/>
        <end position="389"/>
    </location>
</feature>
<dbReference type="FunFam" id="2.10.25.10:FF:000139">
    <property type="entry name" value="Fibulin-1"/>
    <property type="match status" value="1"/>
</dbReference>
<dbReference type="InterPro" id="IPR000742">
    <property type="entry name" value="EGF"/>
</dbReference>
<dbReference type="GO" id="GO:0019838">
    <property type="term" value="F:growth factor binding"/>
    <property type="evidence" value="ECO:0007669"/>
    <property type="project" value="UniProtKB-KW"/>
</dbReference>
<feature type="domain" description="TB" evidence="13">
    <location>
        <begin position="262"/>
        <end position="313"/>
    </location>
</feature>
<dbReference type="PROSITE" id="PS01186">
    <property type="entry name" value="EGF_2"/>
    <property type="match status" value="1"/>
</dbReference>
<dbReference type="Proteomes" id="UP000694388">
    <property type="component" value="Unplaced"/>
</dbReference>
<dbReference type="SMART" id="SM00181">
    <property type="entry name" value="EGF"/>
    <property type="match status" value="3"/>
</dbReference>
<dbReference type="SUPFAM" id="SSF57196">
    <property type="entry name" value="EGF/Laminin"/>
    <property type="match status" value="3"/>
</dbReference>
<feature type="region of interest" description="Disordered" evidence="11">
    <location>
        <begin position="374"/>
        <end position="494"/>
    </location>
</feature>
<evidence type="ECO:0000256" key="10">
    <source>
        <dbReference type="PROSITE-ProRule" id="PRU00076"/>
    </source>
</evidence>
<dbReference type="Gene3D" id="2.10.25.10">
    <property type="entry name" value="Laminin"/>
    <property type="match status" value="3"/>
</dbReference>
<proteinExistence type="inferred from homology"/>
<evidence type="ECO:0000256" key="6">
    <source>
        <dbReference type="ARBA" id="ARBA00023157"/>
    </source>
</evidence>
<evidence type="ECO:0000256" key="1">
    <source>
        <dbReference type="ARBA" id="ARBA00004613"/>
    </source>
</evidence>
<dbReference type="GO" id="GO:0005509">
    <property type="term" value="F:calcium ion binding"/>
    <property type="evidence" value="ECO:0007669"/>
    <property type="project" value="InterPro"/>
</dbReference>
<name>A0A8C4QGT8_EPTBU</name>
<feature type="domain" description="EGF-like" evidence="12">
    <location>
        <begin position="514"/>
        <end position="554"/>
    </location>
</feature>
<dbReference type="SMART" id="SM00179">
    <property type="entry name" value="EGF_CA"/>
    <property type="match status" value="3"/>
</dbReference>
<dbReference type="Gene3D" id="3.90.290.10">
    <property type="entry name" value="TGF-beta binding (TB) domain"/>
    <property type="match status" value="3"/>
</dbReference>
<keyword evidence="7" id="KW-0325">Glycoprotein</keyword>
<dbReference type="InterPro" id="IPR018097">
    <property type="entry name" value="EGF_Ca-bd_CS"/>
</dbReference>